<protein>
    <submittedName>
        <fullName evidence="1">Uncharacterized protein</fullName>
    </submittedName>
</protein>
<gene>
    <name evidence="1" type="ORF">PanWU01x14_044950</name>
</gene>
<keyword evidence="2" id="KW-1185">Reference proteome</keyword>
<reference evidence="2" key="1">
    <citation type="submission" date="2016-06" db="EMBL/GenBank/DDBJ databases">
        <title>Parallel loss of symbiosis genes in relatives of nitrogen-fixing non-legume Parasponia.</title>
        <authorList>
            <person name="Van Velzen R."/>
            <person name="Holmer R."/>
            <person name="Bu F."/>
            <person name="Rutten L."/>
            <person name="Van Zeijl A."/>
            <person name="Liu W."/>
            <person name="Santuari L."/>
            <person name="Cao Q."/>
            <person name="Sharma T."/>
            <person name="Shen D."/>
            <person name="Roswanjaya Y."/>
            <person name="Wardhani T."/>
            <person name="Kalhor M.S."/>
            <person name="Jansen J."/>
            <person name="Van den Hoogen J."/>
            <person name="Gungor B."/>
            <person name="Hartog M."/>
            <person name="Hontelez J."/>
            <person name="Verver J."/>
            <person name="Yang W.-C."/>
            <person name="Schijlen E."/>
            <person name="Repin R."/>
            <person name="Schilthuizen M."/>
            <person name="Schranz E."/>
            <person name="Heidstra R."/>
            <person name="Miyata K."/>
            <person name="Fedorova E."/>
            <person name="Kohlen W."/>
            <person name="Bisseling T."/>
            <person name="Smit S."/>
            <person name="Geurts R."/>
        </authorList>
    </citation>
    <scope>NUCLEOTIDE SEQUENCE [LARGE SCALE GENOMIC DNA]</scope>
    <source>
        <strain evidence="2">cv. WU1-14</strain>
    </source>
</reference>
<dbReference type="AlphaFoldDB" id="A0A2P5DPC9"/>
<name>A0A2P5DPC9_PARAD</name>
<dbReference type="EMBL" id="JXTB01000025">
    <property type="protein sequence ID" value="PON75143.1"/>
    <property type="molecule type" value="Genomic_DNA"/>
</dbReference>
<dbReference type="OrthoDB" id="10351861at2759"/>
<evidence type="ECO:0000313" key="2">
    <source>
        <dbReference type="Proteomes" id="UP000237105"/>
    </source>
</evidence>
<organism evidence="1 2">
    <name type="scientific">Parasponia andersonii</name>
    <name type="common">Sponia andersonii</name>
    <dbReference type="NCBI Taxonomy" id="3476"/>
    <lineage>
        <taxon>Eukaryota</taxon>
        <taxon>Viridiplantae</taxon>
        <taxon>Streptophyta</taxon>
        <taxon>Embryophyta</taxon>
        <taxon>Tracheophyta</taxon>
        <taxon>Spermatophyta</taxon>
        <taxon>Magnoliopsida</taxon>
        <taxon>eudicotyledons</taxon>
        <taxon>Gunneridae</taxon>
        <taxon>Pentapetalae</taxon>
        <taxon>rosids</taxon>
        <taxon>fabids</taxon>
        <taxon>Rosales</taxon>
        <taxon>Cannabaceae</taxon>
        <taxon>Parasponia</taxon>
    </lineage>
</organism>
<sequence>MTLEGQGQGEKSIPNGLARVSRQVEFTHWKPPKQHSEDSNHLINNLTPTFFHTKIYICFGINAVMMNSPFYCFLSFQMAFHYRYALLAKKIRKFKKQSKNPKKKTHTHTHNKSENYLLTNLQFHHKLEKIIGPRC</sequence>
<accession>A0A2P5DPC9</accession>
<dbReference type="Proteomes" id="UP000237105">
    <property type="component" value="Unassembled WGS sequence"/>
</dbReference>
<comment type="caution">
    <text evidence="1">The sequence shown here is derived from an EMBL/GenBank/DDBJ whole genome shotgun (WGS) entry which is preliminary data.</text>
</comment>
<evidence type="ECO:0000313" key="1">
    <source>
        <dbReference type="EMBL" id="PON75143.1"/>
    </source>
</evidence>
<proteinExistence type="predicted"/>